<gene>
    <name evidence="1" type="ORF">OH818_16625</name>
</gene>
<sequence length="86" mass="9361">MSSVQGARTQDLIRELIDRGFYVEDGRILLGDVPQPEIDRLAELIALGRTDEALAALHDIVPAAPRPGTIKHVLAARAAEPPRRIS</sequence>
<organism evidence="1 2">
    <name type="scientific">Jiella pelagia</name>
    <dbReference type="NCBI Taxonomy" id="2986949"/>
    <lineage>
        <taxon>Bacteria</taxon>
        <taxon>Pseudomonadati</taxon>
        <taxon>Pseudomonadota</taxon>
        <taxon>Alphaproteobacteria</taxon>
        <taxon>Hyphomicrobiales</taxon>
        <taxon>Aurantimonadaceae</taxon>
        <taxon>Jiella</taxon>
    </lineage>
</organism>
<evidence type="ECO:0000313" key="2">
    <source>
        <dbReference type="Proteomes" id="UP001164020"/>
    </source>
</evidence>
<accession>A0ABY7BTZ1</accession>
<evidence type="ECO:0000313" key="1">
    <source>
        <dbReference type="EMBL" id="WAP67201.1"/>
    </source>
</evidence>
<dbReference type="EMBL" id="CP114029">
    <property type="protein sequence ID" value="WAP67201.1"/>
    <property type="molecule type" value="Genomic_DNA"/>
</dbReference>
<reference evidence="1" key="1">
    <citation type="submission" date="2022-12" db="EMBL/GenBank/DDBJ databases">
        <title>Jiella pelagia sp. nov., isolated from phosphonate enriched culture of Northwest Pacific surface seawater.</title>
        <authorList>
            <person name="Shin D.Y."/>
            <person name="Hwang C.Y."/>
        </authorList>
    </citation>
    <scope>NUCLEOTIDE SEQUENCE</scope>
    <source>
        <strain evidence="1">HL-NP1</strain>
    </source>
</reference>
<proteinExistence type="predicted"/>
<name>A0ABY7BTZ1_9HYPH</name>
<keyword evidence="2" id="KW-1185">Reference proteome</keyword>
<dbReference type="RefSeq" id="WP_268879652.1">
    <property type="nucleotide sequence ID" value="NZ_CP114029.1"/>
</dbReference>
<protein>
    <submittedName>
        <fullName evidence="1">Uncharacterized protein</fullName>
    </submittedName>
</protein>
<dbReference type="Proteomes" id="UP001164020">
    <property type="component" value="Chromosome"/>
</dbReference>